<reference evidence="6 8" key="1">
    <citation type="submission" date="2014-04" db="EMBL/GenBank/DDBJ databases">
        <authorList>
            <person name="Bishop-Lilly K.A."/>
            <person name="Broomall S.M."/>
            <person name="Chain P.S."/>
            <person name="Chertkov O."/>
            <person name="Coyne S.R."/>
            <person name="Daligault H.E."/>
            <person name="Davenport K.W."/>
            <person name="Erkkila T."/>
            <person name="Frey K.G."/>
            <person name="Gibbons H.S."/>
            <person name="Gu W."/>
            <person name="Jaissle J."/>
            <person name="Johnson S.L."/>
            <person name="Koroleva G.I."/>
            <person name="Ladner J.T."/>
            <person name="Lo C.-C."/>
            <person name="Minogue T.D."/>
            <person name="Munk C."/>
            <person name="Palacios G.F."/>
            <person name="Redden C.L."/>
            <person name="Rosenzweig C.N."/>
            <person name="Scholz M.B."/>
            <person name="Teshima H."/>
            <person name="Xu Y."/>
        </authorList>
    </citation>
    <scope>NUCLEOTIDE SEQUENCE [LARGE SCALE GENOMIC DNA]</scope>
    <source>
        <strain evidence="6 8">8244</strain>
    </source>
</reference>
<dbReference type="InterPro" id="IPR035472">
    <property type="entry name" value="RpiR-like_SIS"/>
</dbReference>
<dbReference type="CDD" id="cd05013">
    <property type="entry name" value="SIS_RpiR"/>
    <property type="match status" value="1"/>
</dbReference>
<gene>
    <name evidence="6" type="ORF">DJ90_3608</name>
    <name evidence="7" type="ORF">GNQ08_09310</name>
</gene>
<keyword evidence="3" id="KW-0804">Transcription</keyword>
<dbReference type="PANTHER" id="PTHR30514">
    <property type="entry name" value="GLUCOKINASE"/>
    <property type="match status" value="1"/>
</dbReference>
<dbReference type="Pfam" id="PF01418">
    <property type="entry name" value="HTH_6"/>
    <property type="match status" value="1"/>
</dbReference>
<dbReference type="GO" id="GO:0003677">
    <property type="term" value="F:DNA binding"/>
    <property type="evidence" value="ECO:0007669"/>
    <property type="project" value="UniProtKB-KW"/>
</dbReference>
<dbReference type="GO" id="GO:0003700">
    <property type="term" value="F:DNA-binding transcription factor activity"/>
    <property type="evidence" value="ECO:0007669"/>
    <property type="project" value="InterPro"/>
</dbReference>
<proteinExistence type="predicted"/>
<dbReference type="GeneID" id="77006328"/>
<evidence type="ECO:0000256" key="1">
    <source>
        <dbReference type="ARBA" id="ARBA00023015"/>
    </source>
</evidence>
<accession>A0A091A091</accession>
<dbReference type="InterPro" id="IPR046348">
    <property type="entry name" value="SIS_dom_sf"/>
</dbReference>
<dbReference type="SUPFAM" id="SSF46689">
    <property type="entry name" value="Homeodomain-like"/>
    <property type="match status" value="1"/>
</dbReference>
<reference evidence="7 9" key="2">
    <citation type="submission" date="2019-11" db="EMBL/GenBank/DDBJ databases">
        <title>Draft genome sequences of five Paenibacillus species of dairy origin.</title>
        <authorList>
            <person name="Olajide A.M."/>
            <person name="Chen S."/>
            <person name="Lapointe G."/>
        </authorList>
    </citation>
    <scope>NUCLEOTIDE SEQUENCE [LARGE SCALE GENOMIC DNA]</scope>
    <source>
        <strain evidence="7 9">3CT49</strain>
    </source>
</reference>
<dbReference type="EMBL" id="JMQA01000021">
    <property type="protein sequence ID" value="KFN09746.1"/>
    <property type="molecule type" value="Genomic_DNA"/>
</dbReference>
<evidence type="ECO:0000259" key="4">
    <source>
        <dbReference type="PROSITE" id="PS51071"/>
    </source>
</evidence>
<name>A0A091A091_PAEMA</name>
<dbReference type="GO" id="GO:1901135">
    <property type="term" value="P:carbohydrate derivative metabolic process"/>
    <property type="evidence" value="ECO:0007669"/>
    <property type="project" value="InterPro"/>
</dbReference>
<dbReference type="Proteomes" id="UP000029278">
    <property type="component" value="Unassembled WGS sequence"/>
</dbReference>
<dbReference type="Pfam" id="PF01380">
    <property type="entry name" value="SIS"/>
    <property type="match status" value="1"/>
</dbReference>
<dbReference type="EMBL" id="WNZZ01000005">
    <property type="protein sequence ID" value="MUG22606.1"/>
    <property type="molecule type" value="Genomic_DNA"/>
</dbReference>
<dbReference type="OrthoDB" id="370421at2"/>
<feature type="domain" description="SIS" evidence="5">
    <location>
        <begin position="124"/>
        <end position="265"/>
    </location>
</feature>
<evidence type="ECO:0000313" key="6">
    <source>
        <dbReference type="EMBL" id="KFN09746.1"/>
    </source>
</evidence>
<keyword evidence="1" id="KW-0805">Transcription regulation</keyword>
<dbReference type="InterPro" id="IPR009057">
    <property type="entry name" value="Homeodomain-like_sf"/>
</dbReference>
<keyword evidence="8" id="KW-1185">Reference proteome</keyword>
<dbReference type="Gene3D" id="1.10.10.10">
    <property type="entry name" value="Winged helix-like DNA-binding domain superfamily/Winged helix DNA-binding domain"/>
    <property type="match status" value="1"/>
</dbReference>
<evidence type="ECO:0000313" key="9">
    <source>
        <dbReference type="Proteomes" id="UP000442469"/>
    </source>
</evidence>
<sequence length="284" mass="30640">MTTGSILTQMEAVLGQLPDSERKAAQYILAESAEVSGLSIHALADKAGTSAAAITRLCRSLGLTGFPDLKIRLSVDNAKTQKPGYYDIEQGETVQNIIQKTVSNSVQAIQDTMLHLQPQLIEQVVESFRKAPVIHMYGVGASAIVAADAAQKWLRLGKQAFALQDEHLIAAALASAPPGALFMGVSYSGNTKEVLQLFRVAQKYGVRTIGLSRFGNHKVSELADLMLYTPQAPEATLRSGASGSRLAQLVMIDILFFAYASTQYEETIVRLGQTHEATAFLKQS</sequence>
<dbReference type="Gene3D" id="3.40.50.10490">
    <property type="entry name" value="Glucose-6-phosphate isomerase like protein, domain 1"/>
    <property type="match status" value="1"/>
</dbReference>
<organism evidence="6 8">
    <name type="scientific">Paenibacillus macerans</name>
    <name type="common">Bacillus macerans</name>
    <dbReference type="NCBI Taxonomy" id="44252"/>
    <lineage>
        <taxon>Bacteria</taxon>
        <taxon>Bacillati</taxon>
        <taxon>Bacillota</taxon>
        <taxon>Bacilli</taxon>
        <taxon>Bacillales</taxon>
        <taxon>Paenibacillaceae</taxon>
        <taxon>Paenibacillus</taxon>
    </lineage>
</organism>
<feature type="domain" description="HTH rpiR-type" evidence="4">
    <location>
        <begin position="4"/>
        <end position="80"/>
    </location>
</feature>
<dbReference type="InterPro" id="IPR047640">
    <property type="entry name" value="RpiR-like"/>
</dbReference>
<evidence type="ECO:0000259" key="5">
    <source>
        <dbReference type="PROSITE" id="PS51464"/>
    </source>
</evidence>
<dbReference type="InterPro" id="IPR036388">
    <property type="entry name" value="WH-like_DNA-bd_sf"/>
</dbReference>
<evidence type="ECO:0000256" key="3">
    <source>
        <dbReference type="ARBA" id="ARBA00023163"/>
    </source>
</evidence>
<dbReference type="STRING" id="44252.DJ90_3608"/>
<comment type="caution">
    <text evidence="6">The sequence shown here is derived from an EMBL/GenBank/DDBJ whole genome shotgun (WGS) entry which is preliminary data.</text>
</comment>
<dbReference type="InterPro" id="IPR001347">
    <property type="entry name" value="SIS_dom"/>
</dbReference>
<dbReference type="SUPFAM" id="SSF53697">
    <property type="entry name" value="SIS domain"/>
    <property type="match status" value="1"/>
</dbReference>
<evidence type="ECO:0000256" key="2">
    <source>
        <dbReference type="ARBA" id="ARBA00023125"/>
    </source>
</evidence>
<dbReference type="PATRIC" id="fig|44252.3.peg.2108"/>
<dbReference type="PANTHER" id="PTHR30514:SF10">
    <property type="entry name" value="MURR_RPIR FAMILY TRANSCRIPTIONAL REGULATOR"/>
    <property type="match status" value="1"/>
</dbReference>
<evidence type="ECO:0000313" key="8">
    <source>
        <dbReference type="Proteomes" id="UP000029278"/>
    </source>
</evidence>
<evidence type="ECO:0000313" key="7">
    <source>
        <dbReference type="EMBL" id="MUG22606.1"/>
    </source>
</evidence>
<dbReference type="HOGENOM" id="CLU_055769_0_0_9"/>
<dbReference type="PROSITE" id="PS51071">
    <property type="entry name" value="HTH_RPIR"/>
    <property type="match status" value="1"/>
</dbReference>
<protein>
    <submittedName>
        <fullName evidence="7">SIS domain-containing protein</fullName>
    </submittedName>
</protein>
<dbReference type="GO" id="GO:0097367">
    <property type="term" value="F:carbohydrate derivative binding"/>
    <property type="evidence" value="ECO:0007669"/>
    <property type="project" value="InterPro"/>
</dbReference>
<dbReference type="Proteomes" id="UP000442469">
    <property type="component" value="Unassembled WGS sequence"/>
</dbReference>
<dbReference type="RefSeq" id="WP_082207731.1">
    <property type="nucleotide sequence ID" value="NZ_BGML01000009.1"/>
</dbReference>
<dbReference type="InterPro" id="IPR000281">
    <property type="entry name" value="HTH_RpiR"/>
</dbReference>
<keyword evidence="2" id="KW-0238">DNA-binding</keyword>
<dbReference type="AlphaFoldDB" id="A0A091A091"/>
<dbReference type="PROSITE" id="PS51464">
    <property type="entry name" value="SIS"/>
    <property type="match status" value="1"/>
</dbReference>